<gene>
    <name evidence="1" type="ORF">D5018_02555</name>
</gene>
<sequence>MYNNADVTVDASQFFRSSIDTFLFDASISAGMGFAVGGPTGAGVALSVTLLKFFADDAITKYAPNFIVSPFYIGAGAGISAMAPTVCASWTVGTNVKSAFSIGLNFFYSRCLQFGVTKIAQKVTSNKHISSAIATVTGFYAGKFYMS</sequence>
<dbReference type="RefSeq" id="WP_121837413.1">
    <property type="nucleotide sequence ID" value="NZ_ML014755.1"/>
</dbReference>
<organism evidence="1 2">
    <name type="scientific">Parashewanella curva</name>
    <dbReference type="NCBI Taxonomy" id="2338552"/>
    <lineage>
        <taxon>Bacteria</taxon>
        <taxon>Pseudomonadati</taxon>
        <taxon>Pseudomonadota</taxon>
        <taxon>Gammaproteobacteria</taxon>
        <taxon>Alteromonadales</taxon>
        <taxon>Shewanellaceae</taxon>
        <taxon>Parashewanella</taxon>
    </lineage>
</organism>
<protein>
    <submittedName>
        <fullName evidence="1">Uncharacterized protein</fullName>
    </submittedName>
</protein>
<evidence type="ECO:0000313" key="1">
    <source>
        <dbReference type="EMBL" id="RLV61376.1"/>
    </source>
</evidence>
<dbReference type="Proteomes" id="UP000281474">
    <property type="component" value="Unassembled WGS sequence"/>
</dbReference>
<dbReference type="AlphaFoldDB" id="A0A3L8Q164"/>
<comment type="caution">
    <text evidence="1">The sequence shown here is derived from an EMBL/GenBank/DDBJ whole genome shotgun (WGS) entry which is preliminary data.</text>
</comment>
<accession>A0A3L8Q164</accession>
<evidence type="ECO:0000313" key="2">
    <source>
        <dbReference type="Proteomes" id="UP000281474"/>
    </source>
</evidence>
<proteinExistence type="predicted"/>
<name>A0A3L8Q164_9GAMM</name>
<keyword evidence="2" id="KW-1185">Reference proteome</keyword>
<reference evidence="1 2" key="1">
    <citation type="submission" date="2018-09" db="EMBL/GenBank/DDBJ databases">
        <title>Phylogeny of the Shewanellaceae, and recommendation for two new genera, Pseudoshewanella and Parashewanella.</title>
        <authorList>
            <person name="Wang G."/>
        </authorList>
    </citation>
    <scope>NUCLEOTIDE SEQUENCE [LARGE SCALE GENOMIC DNA]</scope>
    <source>
        <strain evidence="1 2">C51</strain>
    </source>
</reference>
<dbReference type="EMBL" id="QZEI01000004">
    <property type="protein sequence ID" value="RLV61376.1"/>
    <property type="molecule type" value="Genomic_DNA"/>
</dbReference>